<accession>A0A212C5B7</accession>
<dbReference type="GO" id="GO:0003676">
    <property type="term" value="F:nucleic acid binding"/>
    <property type="evidence" value="ECO:0007669"/>
    <property type="project" value="InterPro"/>
</dbReference>
<dbReference type="Gene3D" id="3.30.420.10">
    <property type="entry name" value="Ribonuclease H-like superfamily/Ribonuclease H"/>
    <property type="match status" value="1"/>
</dbReference>
<dbReference type="EMBL" id="MKHE01000029">
    <property type="protein sequence ID" value="OWK01122.1"/>
    <property type="molecule type" value="Genomic_DNA"/>
</dbReference>
<protein>
    <submittedName>
        <fullName evidence="1">Uncharacterized protein</fullName>
    </submittedName>
</protein>
<dbReference type="Proteomes" id="UP000242450">
    <property type="component" value="Chromosome 29"/>
</dbReference>
<organism evidence="1 2">
    <name type="scientific">Cervus elaphus hippelaphus</name>
    <name type="common">European red deer</name>
    <dbReference type="NCBI Taxonomy" id="46360"/>
    <lineage>
        <taxon>Eukaryota</taxon>
        <taxon>Metazoa</taxon>
        <taxon>Chordata</taxon>
        <taxon>Craniata</taxon>
        <taxon>Vertebrata</taxon>
        <taxon>Euteleostomi</taxon>
        <taxon>Mammalia</taxon>
        <taxon>Eutheria</taxon>
        <taxon>Laurasiatheria</taxon>
        <taxon>Artiodactyla</taxon>
        <taxon>Ruminantia</taxon>
        <taxon>Pecora</taxon>
        <taxon>Cervidae</taxon>
        <taxon>Cervinae</taxon>
        <taxon>Cervus</taxon>
    </lineage>
</organism>
<gene>
    <name evidence="1" type="ORF">Celaphus_00018232</name>
</gene>
<evidence type="ECO:0000313" key="1">
    <source>
        <dbReference type="EMBL" id="OWK01122.1"/>
    </source>
</evidence>
<name>A0A212C5B7_CEREH</name>
<reference evidence="1 2" key="1">
    <citation type="journal article" date="2018" name="Mol. Genet. Genomics">
        <title>The red deer Cervus elaphus genome CerEla1.0: sequencing, annotating, genes, and chromosomes.</title>
        <authorList>
            <person name="Bana N.A."/>
            <person name="Nyiri A."/>
            <person name="Nagy J."/>
            <person name="Frank K."/>
            <person name="Nagy T."/>
            <person name="Steger V."/>
            <person name="Schiller M."/>
            <person name="Lakatos P."/>
            <person name="Sugar L."/>
            <person name="Horn P."/>
            <person name="Barta E."/>
            <person name="Orosz L."/>
        </authorList>
    </citation>
    <scope>NUCLEOTIDE SEQUENCE [LARGE SCALE GENOMIC DNA]</scope>
    <source>
        <strain evidence="1">Hungarian</strain>
    </source>
</reference>
<dbReference type="InterPro" id="IPR036397">
    <property type="entry name" value="RNaseH_sf"/>
</dbReference>
<sequence>MPPPQRWTNKPRKWDLHWSEVFPPQLSHRWEEPDYPLAAAAQPLIHTSVVDTMVLFPHPLGLPHKRSRKGLVADCLQSLSSSENATACIELVLWKVKDDLKGKKEPPGPRIS</sequence>
<proteinExistence type="predicted"/>
<comment type="caution">
    <text evidence="1">The sequence shown here is derived from an EMBL/GenBank/DDBJ whole genome shotgun (WGS) entry which is preliminary data.</text>
</comment>
<dbReference type="OrthoDB" id="206335at2759"/>
<keyword evidence="2" id="KW-1185">Reference proteome</keyword>
<evidence type="ECO:0000313" key="2">
    <source>
        <dbReference type="Proteomes" id="UP000242450"/>
    </source>
</evidence>
<dbReference type="AlphaFoldDB" id="A0A212C5B7"/>